<dbReference type="InterPro" id="IPR036568">
    <property type="entry name" value="GGCT-like_sf"/>
</dbReference>
<dbReference type="Gene3D" id="6.10.250.210">
    <property type="match status" value="1"/>
</dbReference>
<dbReference type="AlphaFoldDB" id="A0AAN7K1N4"/>
<reference evidence="7 8" key="1">
    <citation type="journal article" date="2023" name="Hortic Res">
        <title>Pangenome of water caltrop reveals structural variations and asymmetric subgenome divergence after allopolyploidization.</title>
        <authorList>
            <person name="Zhang X."/>
            <person name="Chen Y."/>
            <person name="Wang L."/>
            <person name="Yuan Y."/>
            <person name="Fang M."/>
            <person name="Shi L."/>
            <person name="Lu R."/>
            <person name="Comes H.P."/>
            <person name="Ma Y."/>
            <person name="Chen Y."/>
            <person name="Huang G."/>
            <person name="Zhou Y."/>
            <person name="Zheng Z."/>
            <person name="Qiu Y."/>
        </authorList>
    </citation>
    <scope>NUCLEOTIDE SEQUENCE [LARGE SCALE GENOMIC DNA]</scope>
    <source>
        <tissue evidence="7">Roots</tissue>
    </source>
</reference>
<evidence type="ECO:0000313" key="7">
    <source>
        <dbReference type="EMBL" id="KAK4756652.1"/>
    </source>
</evidence>
<evidence type="ECO:0000256" key="4">
    <source>
        <dbReference type="ARBA" id="ARBA00023315"/>
    </source>
</evidence>
<gene>
    <name evidence="7" type="ORF">SAY87_006779</name>
</gene>
<dbReference type="Proteomes" id="UP001345219">
    <property type="component" value="Chromosome 6"/>
</dbReference>
<dbReference type="SUPFAM" id="SSF110857">
    <property type="entry name" value="Gamma-glutamyl cyclotransferase-like"/>
    <property type="match status" value="1"/>
</dbReference>
<protein>
    <recommendedName>
        <fullName evidence="5">Putative gamma-glutamylcyclotransferase</fullName>
    </recommendedName>
</protein>
<evidence type="ECO:0000256" key="2">
    <source>
        <dbReference type="ARBA" id="ARBA00008861"/>
    </source>
</evidence>
<dbReference type="Pfam" id="PF06094">
    <property type="entry name" value="GGACT"/>
    <property type="match status" value="1"/>
</dbReference>
<dbReference type="InterPro" id="IPR045038">
    <property type="entry name" value="AIG2-like"/>
</dbReference>
<comment type="similarity">
    <text evidence="2">Belongs to the gamma-glutamylcyclotransferase family.</text>
</comment>
<evidence type="ECO:0000259" key="6">
    <source>
        <dbReference type="Pfam" id="PF06094"/>
    </source>
</evidence>
<dbReference type="Gene3D" id="3.10.490.10">
    <property type="entry name" value="Gamma-glutamyl cyclotransferase-like"/>
    <property type="match status" value="1"/>
</dbReference>
<dbReference type="EMBL" id="JAXIOK010000013">
    <property type="protein sequence ID" value="KAK4756652.1"/>
    <property type="molecule type" value="Genomic_DNA"/>
</dbReference>
<dbReference type="InterPro" id="IPR013024">
    <property type="entry name" value="GGCT-like"/>
</dbReference>
<dbReference type="GO" id="GO:0016746">
    <property type="term" value="F:acyltransferase activity"/>
    <property type="evidence" value="ECO:0007669"/>
    <property type="project" value="UniProtKB-KW"/>
</dbReference>
<keyword evidence="3" id="KW-0808">Transferase</keyword>
<proteinExistence type="inferred from homology"/>
<evidence type="ECO:0000256" key="5">
    <source>
        <dbReference type="ARBA" id="ARBA00030602"/>
    </source>
</evidence>
<dbReference type="PANTHER" id="PTHR31544:SF2">
    <property type="entry name" value="AIG2-LIKE PROTEIN D"/>
    <property type="match status" value="1"/>
</dbReference>
<organism evidence="7 8">
    <name type="scientific">Trapa incisa</name>
    <dbReference type="NCBI Taxonomy" id="236973"/>
    <lineage>
        <taxon>Eukaryota</taxon>
        <taxon>Viridiplantae</taxon>
        <taxon>Streptophyta</taxon>
        <taxon>Embryophyta</taxon>
        <taxon>Tracheophyta</taxon>
        <taxon>Spermatophyta</taxon>
        <taxon>Magnoliopsida</taxon>
        <taxon>eudicotyledons</taxon>
        <taxon>Gunneridae</taxon>
        <taxon>Pentapetalae</taxon>
        <taxon>rosids</taxon>
        <taxon>malvids</taxon>
        <taxon>Myrtales</taxon>
        <taxon>Lythraceae</taxon>
        <taxon>Trapa</taxon>
    </lineage>
</organism>
<feature type="domain" description="Gamma-glutamylcyclotransferase AIG2-like" evidence="6">
    <location>
        <begin position="50"/>
        <end position="140"/>
    </location>
</feature>
<keyword evidence="4" id="KW-0012">Acyltransferase</keyword>
<evidence type="ECO:0000256" key="3">
    <source>
        <dbReference type="ARBA" id="ARBA00022679"/>
    </source>
</evidence>
<dbReference type="CDD" id="cd06661">
    <property type="entry name" value="GGCT_like"/>
    <property type="match status" value="1"/>
</dbReference>
<dbReference type="InterPro" id="IPR009288">
    <property type="entry name" value="AIG2-like_dom"/>
</dbReference>
<dbReference type="PANTHER" id="PTHR31544">
    <property type="entry name" value="AIG2-LIKE PROTEIN D"/>
    <property type="match status" value="1"/>
</dbReference>
<evidence type="ECO:0000313" key="8">
    <source>
        <dbReference type="Proteomes" id="UP001345219"/>
    </source>
</evidence>
<name>A0AAN7K1N4_9MYRT</name>
<comment type="function">
    <text evidence="1">Putative gamma-glutamylcyclotransferase.</text>
</comment>
<evidence type="ECO:0000256" key="1">
    <source>
        <dbReference type="ARBA" id="ARBA00002782"/>
    </source>
</evidence>
<sequence>MRRELGVDAALSLGTGDEQRVTEYSNMSVTAVSVSSGSDAAGQQVVVHNVFVYGSLMADDVVRSQVQHQRASLSSNPSRSQEERQLNGRVLMGITYPELDILDAFEDVEYERRDVEVAMVHLSQMLKAATYVWSDVSDPNLYGVELGGSCCSAWKDKHKEDFIKMTAGFMAELKLPESKTAVDHVPES</sequence>
<keyword evidence="8" id="KW-1185">Reference proteome</keyword>
<comment type="caution">
    <text evidence="7">The sequence shown here is derived from an EMBL/GenBank/DDBJ whole genome shotgun (WGS) entry which is preliminary data.</text>
</comment>
<accession>A0AAN7K1N4</accession>